<dbReference type="CDD" id="cd15482">
    <property type="entry name" value="Sialidase_non-viral"/>
    <property type="match status" value="1"/>
</dbReference>
<sequence>MTSRLLKSLLCAGALGLGVGMAQGSGRFMEVRAGSVPGPIDFLKPLGPHLSGRLWLLTQGMEPRLTAALAGEREGEGFRSEYQRVMGLFRSFSNPMLQAPGAAALVPYREPGPAFSRGVLVTRDLGDIPIQTEPHLAINPKDPDHLVMGVIDYNMASLVSYVSQDGGGSWEGPFQAPYLLDDLGTGGDPVLAFDRQGRLFMTGISIGVEEFEVGPFVLFTVVSSMSIARSTDGGFSFPDTFSSARSTVNTDKLSTDRQGRVRGEISVGFLDKPWIATGPNPKDPAKDVVYVVYTDFESVYEPLYIDEILTLSARETRTTIRLVKSEDGGVTWSKPLAISPTVRESYGEGDGNPGDGEAVGSQRVVQGGSVATAADGSVYVAYFDSTNDESFRGQGEIYLARSTDGGNTFAKPVVASSFNEIPFRPRTNNFRFWASSFPQIALGPQGDVYLVYAARPSGKNADDADIYLVRSQDKGRSFSRPKRLNADDTSRLQFFPSIAASPKGVLHVMWGDTRDDRSQLRYHIYYTRSEDRGETWGFELKEQNVKSGDVRVTDFPSNPNKGFPGGQFIGDYFSIQATDEDVYMIWPDTRLGEFGGFNQKIGFARLRSLRQPEIFASPSAGPGGQSVTLQGFNFQPDSTVFVLLGDGVIASTRSNLEGRFTTTFYMPVTGEGPQNLRAVDASGNLASAAFFTEFGFNNVQTLLRQLQQPAPAANTPSSDPELAKVLAEIQKNQTLYQQLLTQLAQIQKTNQELYNQLMKRLETLQKEVQKLQQGQPKR</sequence>
<dbReference type="SUPFAM" id="SSF50939">
    <property type="entry name" value="Sialidases"/>
    <property type="match status" value="2"/>
</dbReference>
<evidence type="ECO:0000256" key="2">
    <source>
        <dbReference type="SAM" id="MobiDB-lite"/>
    </source>
</evidence>
<organism evidence="3 4">
    <name type="scientific">Calidithermus terrae</name>
    <dbReference type="NCBI Taxonomy" id="1408545"/>
    <lineage>
        <taxon>Bacteria</taxon>
        <taxon>Thermotogati</taxon>
        <taxon>Deinococcota</taxon>
        <taxon>Deinococci</taxon>
        <taxon>Thermales</taxon>
        <taxon>Thermaceae</taxon>
        <taxon>Calidithermus</taxon>
    </lineage>
</organism>
<evidence type="ECO:0000313" key="4">
    <source>
        <dbReference type="Proteomes" id="UP000265715"/>
    </source>
</evidence>
<comment type="caution">
    <text evidence="3">The sequence shown here is derived from an EMBL/GenBank/DDBJ whole genome shotgun (WGS) entry which is preliminary data.</text>
</comment>
<dbReference type="InterPro" id="IPR036278">
    <property type="entry name" value="Sialidase_sf"/>
</dbReference>
<protein>
    <submittedName>
        <fullName evidence="3">BNR repeat-like domain protein</fullName>
    </submittedName>
</protein>
<dbReference type="RefSeq" id="WP_147372793.1">
    <property type="nucleotide sequence ID" value="NZ_QXDL01000125.1"/>
</dbReference>
<feature type="region of interest" description="Disordered" evidence="2">
    <location>
        <begin position="341"/>
        <end position="360"/>
    </location>
</feature>
<proteinExistence type="predicted"/>
<dbReference type="Gene3D" id="2.120.10.10">
    <property type="match status" value="2"/>
</dbReference>
<dbReference type="AlphaFoldDB" id="A0A399ECD3"/>
<name>A0A399ECD3_9DEIN</name>
<keyword evidence="1" id="KW-0175">Coiled coil</keyword>
<feature type="coiled-coil region" evidence="1">
    <location>
        <begin position="736"/>
        <end position="774"/>
    </location>
</feature>
<evidence type="ECO:0000313" key="3">
    <source>
        <dbReference type="EMBL" id="RIH82337.1"/>
    </source>
</evidence>
<dbReference type="EMBL" id="QXDL01000125">
    <property type="protein sequence ID" value="RIH82337.1"/>
    <property type="molecule type" value="Genomic_DNA"/>
</dbReference>
<dbReference type="OrthoDB" id="2514479at2"/>
<accession>A0A399ECD3</accession>
<dbReference type="Proteomes" id="UP000265715">
    <property type="component" value="Unassembled WGS sequence"/>
</dbReference>
<reference evidence="3 4" key="1">
    <citation type="submission" date="2018-08" db="EMBL/GenBank/DDBJ databases">
        <title>Meiothermus terrae DSM 26712 genome sequencing project.</title>
        <authorList>
            <person name="Da Costa M.S."/>
            <person name="Albuquerque L."/>
            <person name="Raposo P."/>
            <person name="Froufe H.J.C."/>
            <person name="Barroso C.S."/>
            <person name="Egas C."/>
        </authorList>
    </citation>
    <scope>NUCLEOTIDE SEQUENCE [LARGE SCALE GENOMIC DNA]</scope>
    <source>
        <strain evidence="3 4">DSM 26712</strain>
    </source>
</reference>
<evidence type="ECO:0000256" key="1">
    <source>
        <dbReference type="SAM" id="Coils"/>
    </source>
</evidence>
<keyword evidence="4" id="KW-1185">Reference proteome</keyword>
<gene>
    <name evidence="3" type="ORF">Mterra_02708</name>
</gene>